<evidence type="ECO:0000256" key="3">
    <source>
        <dbReference type="SAM" id="Phobius"/>
    </source>
</evidence>
<evidence type="ECO:0000256" key="1">
    <source>
        <dbReference type="ARBA" id="ARBA00006068"/>
    </source>
</evidence>
<organism evidence="6 7">
    <name type="scientific">Gordonia malaquae NBRC 108250</name>
    <dbReference type="NCBI Taxonomy" id="1223542"/>
    <lineage>
        <taxon>Bacteria</taxon>
        <taxon>Bacillati</taxon>
        <taxon>Actinomycetota</taxon>
        <taxon>Actinomycetes</taxon>
        <taxon>Mycobacteriales</taxon>
        <taxon>Gordoniaceae</taxon>
        <taxon>Gordonia</taxon>
    </lineage>
</organism>
<dbReference type="PANTHER" id="PTHR33392:SF6">
    <property type="entry name" value="POLYISOPRENYL-TEICHOIC ACID--PEPTIDOGLYCAN TEICHOIC ACID TRANSFERASE TAGU"/>
    <property type="match status" value="1"/>
</dbReference>
<dbReference type="Gene3D" id="3.30.70.2390">
    <property type="match status" value="1"/>
</dbReference>
<keyword evidence="3" id="KW-0812">Transmembrane</keyword>
<feature type="compositionally biased region" description="Basic residues" evidence="2">
    <location>
        <begin position="71"/>
        <end position="83"/>
    </location>
</feature>
<dbReference type="EMBL" id="BAOP01000035">
    <property type="protein sequence ID" value="GAC81466.1"/>
    <property type="molecule type" value="Genomic_DNA"/>
</dbReference>
<sequence>MDQRREDARDPQSRDDARPRPRDESRPRPRDESRPRRRRPAPVDTGATRRRTSEEIHTRPRRRATAEHAGRTPKKSGPRRPAPKKTPPGSFREAVTTWATRPVAGVKPKYIGRSFVALLTVIVLGVTGFGWSRVNSLNSAVTLLDDIELGKGGDDGAIDVLLVGTDSRTDAKGNPLSDEELKWLRVAGDITTSTDTILLIRIPTDGSAATAVSIPRDSYVEVPGLGKSKINAAYGATREEVRIREVESGASEEAAEAAGAKAGRQALIDSVANLTGVTVDHYAEVGLLGFALLTDAVGGVEVCLKHRVNEPFSGARFRKGRQTLSGPEALSFVRQRHDLPRGDLDRITRQQVYMASLAQKILSSQTLTDPGKLSELQDAVSRSVMIDDGWNIISFAEQLKDLSGGNVKFTTIPIADDQAWSDDGTQSVLGVDPDAVHTYITKLLGRTSPSTPSNPRNGVKVDVVNAGTVDGLASNVAGVLARLGYTKGTTSSKPINEFDSIVFAKSTDSDAAKQLVKDLGGNIEIREDSSLGDDQLRAVLTNTYTGAGSIVQTGDQGQDDQSASPTTSSTATTSPVIKADTDGPVCVN</sequence>
<feature type="region of interest" description="Disordered" evidence="2">
    <location>
        <begin position="548"/>
        <end position="588"/>
    </location>
</feature>
<dbReference type="InterPro" id="IPR004474">
    <property type="entry name" value="LytR_CpsA_psr"/>
</dbReference>
<dbReference type="AlphaFoldDB" id="M3TIW2"/>
<dbReference type="STRING" id="410332.SAMN04488550_1552"/>
<dbReference type="InterPro" id="IPR050922">
    <property type="entry name" value="LytR/CpsA/Psr_CW_biosynth"/>
</dbReference>
<protein>
    <submittedName>
        <fullName evidence="6">Putative LytR family regulatory protein</fullName>
    </submittedName>
</protein>
<reference evidence="6 7" key="1">
    <citation type="submission" date="2013-02" db="EMBL/GenBank/DDBJ databases">
        <title>Whole genome shotgun sequence of Gordonia malaquae NBRC 108250.</title>
        <authorList>
            <person name="Yoshida I."/>
            <person name="Hosoyama A."/>
            <person name="Tsuchikane K."/>
            <person name="Ando Y."/>
            <person name="Baba S."/>
            <person name="Ohji S."/>
            <person name="Hamada M."/>
            <person name="Tamura T."/>
            <person name="Yamazoe A."/>
            <person name="Yamazaki S."/>
            <person name="Fujita N."/>
        </authorList>
    </citation>
    <scope>NUCLEOTIDE SEQUENCE [LARGE SCALE GENOMIC DNA]</scope>
    <source>
        <strain evidence="6 7">NBRC 108250</strain>
    </source>
</reference>
<dbReference type="Proteomes" id="UP000035009">
    <property type="component" value="Unassembled WGS sequence"/>
</dbReference>
<feature type="compositionally biased region" description="Polar residues" evidence="2">
    <location>
        <begin position="548"/>
        <end position="561"/>
    </location>
</feature>
<dbReference type="eggNOG" id="COG1316">
    <property type="taxonomic scope" value="Bacteria"/>
</dbReference>
<dbReference type="InterPro" id="IPR027381">
    <property type="entry name" value="LytR/CpsA/Psr_C"/>
</dbReference>
<feature type="region of interest" description="Disordered" evidence="2">
    <location>
        <begin position="1"/>
        <end position="94"/>
    </location>
</feature>
<evidence type="ECO:0000259" key="4">
    <source>
        <dbReference type="Pfam" id="PF03816"/>
    </source>
</evidence>
<feature type="domain" description="LytR/CpsA/Psr regulator C-terminal" evidence="5">
    <location>
        <begin position="459"/>
        <end position="544"/>
    </location>
</feature>
<gene>
    <name evidence="6" type="ORF">GM1_035_00050</name>
</gene>
<feature type="transmembrane region" description="Helical" evidence="3">
    <location>
        <begin position="110"/>
        <end position="131"/>
    </location>
</feature>
<comment type="similarity">
    <text evidence="1">Belongs to the LytR/CpsA/Psr (LCP) family.</text>
</comment>
<keyword evidence="7" id="KW-1185">Reference proteome</keyword>
<feature type="domain" description="Cell envelope-related transcriptional attenuator" evidence="4">
    <location>
        <begin position="194"/>
        <end position="362"/>
    </location>
</feature>
<dbReference type="Pfam" id="PF03816">
    <property type="entry name" value="LytR_cpsA_psr"/>
    <property type="match status" value="1"/>
</dbReference>
<dbReference type="OrthoDB" id="9782542at2"/>
<evidence type="ECO:0000313" key="7">
    <source>
        <dbReference type="Proteomes" id="UP000035009"/>
    </source>
</evidence>
<feature type="compositionally biased region" description="Basic and acidic residues" evidence="2">
    <location>
        <begin position="51"/>
        <end position="70"/>
    </location>
</feature>
<proteinExistence type="inferred from homology"/>
<evidence type="ECO:0000313" key="6">
    <source>
        <dbReference type="EMBL" id="GAC81466.1"/>
    </source>
</evidence>
<dbReference type="PANTHER" id="PTHR33392">
    <property type="entry name" value="POLYISOPRENYL-TEICHOIC ACID--PEPTIDOGLYCAN TEICHOIC ACID TRANSFERASE TAGU"/>
    <property type="match status" value="1"/>
</dbReference>
<dbReference type="Gene3D" id="3.40.630.190">
    <property type="entry name" value="LCP protein"/>
    <property type="match status" value="1"/>
</dbReference>
<dbReference type="Pfam" id="PF13399">
    <property type="entry name" value="LytR_C"/>
    <property type="match status" value="1"/>
</dbReference>
<feature type="compositionally biased region" description="Low complexity" evidence="2">
    <location>
        <begin position="562"/>
        <end position="575"/>
    </location>
</feature>
<evidence type="ECO:0000256" key="2">
    <source>
        <dbReference type="SAM" id="MobiDB-lite"/>
    </source>
</evidence>
<dbReference type="RefSeq" id="WP_008381232.1">
    <property type="nucleotide sequence ID" value="NZ_BAOP01000035.1"/>
</dbReference>
<comment type="caution">
    <text evidence="6">The sequence shown here is derived from an EMBL/GenBank/DDBJ whole genome shotgun (WGS) entry which is preliminary data.</text>
</comment>
<feature type="compositionally biased region" description="Basic and acidic residues" evidence="2">
    <location>
        <begin position="1"/>
        <end position="34"/>
    </location>
</feature>
<keyword evidence="3" id="KW-1133">Transmembrane helix</keyword>
<keyword evidence="3" id="KW-0472">Membrane</keyword>
<accession>M3TIW2</accession>
<evidence type="ECO:0000259" key="5">
    <source>
        <dbReference type="Pfam" id="PF13399"/>
    </source>
</evidence>
<name>M3TIW2_GORML</name>
<dbReference type="NCBIfam" id="TIGR00350">
    <property type="entry name" value="lytR_cpsA_psr"/>
    <property type="match status" value="1"/>
</dbReference>